<keyword evidence="3" id="KW-0964">Secreted</keyword>
<keyword evidence="4" id="KW-0732">Signal</keyword>
<evidence type="ECO:0000313" key="9">
    <source>
        <dbReference type="EMBL" id="ADU31112.1"/>
    </source>
</evidence>
<feature type="region of interest" description="Disordered" evidence="6">
    <location>
        <begin position="303"/>
        <end position="399"/>
    </location>
</feature>
<feature type="compositionally biased region" description="Polar residues" evidence="6">
    <location>
        <begin position="370"/>
        <end position="394"/>
    </location>
</feature>
<dbReference type="Proteomes" id="UP000001401">
    <property type="component" value="Chromosome"/>
</dbReference>
<evidence type="ECO:0000313" key="10">
    <source>
        <dbReference type="Proteomes" id="UP000001401"/>
    </source>
</evidence>
<dbReference type="AlphaFoldDB" id="E6TX23"/>
<feature type="transmembrane region" description="Helical" evidence="7">
    <location>
        <begin position="407"/>
        <end position="426"/>
    </location>
</feature>
<dbReference type="InterPro" id="IPR008930">
    <property type="entry name" value="Terpenoid_cyclase/PrenylTrfase"/>
</dbReference>
<dbReference type="STRING" id="649639.Bcell_2860"/>
<dbReference type="HOGENOM" id="CLU_591465_0_0_9"/>
<proteinExistence type="predicted"/>
<evidence type="ECO:0000256" key="6">
    <source>
        <dbReference type="SAM" id="MobiDB-lite"/>
    </source>
</evidence>
<evidence type="ECO:0000256" key="3">
    <source>
        <dbReference type="ARBA" id="ARBA00022525"/>
    </source>
</evidence>
<organism evidence="9 10">
    <name type="scientific">Evansella cellulosilytica (strain ATCC 21833 / DSM 2522 / FERM P-1141 / JCM 9156 / N-4)</name>
    <name type="common">Bacillus cellulosilyticus</name>
    <dbReference type="NCBI Taxonomy" id="649639"/>
    <lineage>
        <taxon>Bacteria</taxon>
        <taxon>Bacillati</taxon>
        <taxon>Bacillota</taxon>
        <taxon>Bacilli</taxon>
        <taxon>Bacillales</taxon>
        <taxon>Bacillaceae</taxon>
        <taxon>Evansella</taxon>
    </lineage>
</organism>
<dbReference type="EMBL" id="CP002394">
    <property type="protein sequence ID" value="ADU31112.1"/>
    <property type="molecule type" value="Genomic_DNA"/>
</dbReference>
<evidence type="ECO:0000256" key="7">
    <source>
        <dbReference type="SAM" id="Phobius"/>
    </source>
</evidence>
<evidence type="ECO:0000256" key="2">
    <source>
        <dbReference type="ARBA" id="ARBA00022512"/>
    </source>
</evidence>
<sequence length="433" mass="48402">MSKLLLLRKSIVAMILVLLLFPLNVLASQEVKQDIERTAAHLIETEHYTDWSIAALAKANHLPDDVSELYRGYLVEDLDQVLRGTSLQRMVIAVAAIGEDPTDFEGVNLIEKVYSDEFINMLSAQIYGLIALNTGEYDIPEDALWTEEKLLNKILEQSLPHGGWGWDGVNADLDFTGMALTALGFYKDRDEVQAEIDKAVTLLADVMQEDGGFDNWGVNSNTAAQVIIGLSSVGVDVTQEPFYNDGHHPLQHLLDYQLENGAYKWLLSDTSENSMSTEQAFQALVAYNNLGVSHLYDFSYVEPEVEPEPIEETPGDQVEDPNDEETQEPVDSPGDVDTEEQEELIEEEEKKEKLKEDQEVDNEQVVVTDGESNGNENNNQAEHQSSNETETTSQEGERLPDTATSNYHVLALGALFFLIGTVIFFTQRRKVLN</sequence>
<dbReference type="SUPFAM" id="SSF48239">
    <property type="entry name" value="Terpenoid cyclases/Protein prenyltransferases"/>
    <property type="match status" value="1"/>
</dbReference>
<dbReference type="InterPro" id="IPR019931">
    <property type="entry name" value="LPXTG_anchor"/>
</dbReference>
<dbReference type="OrthoDB" id="411361at2"/>
<keyword evidence="7" id="KW-0812">Transmembrane</keyword>
<feature type="compositionally biased region" description="Basic and acidic residues" evidence="6">
    <location>
        <begin position="348"/>
        <end position="357"/>
    </location>
</feature>
<dbReference type="Pfam" id="PF00746">
    <property type="entry name" value="Gram_pos_anchor"/>
    <property type="match status" value="1"/>
</dbReference>
<feature type="compositionally biased region" description="Acidic residues" evidence="6">
    <location>
        <begin position="303"/>
        <end position="347"/>
    </location>
</feature>
<feature type="domain" description="Gram-positive cocci surface proteins LPxTG" evidence="8">
    <location>
        <begin position="393"/>
        <end position="430"/>
    </location>
</feature>
<dbReference type="RefSeq" id="WP_013489444.1">
    <property type="nucleotide sequence ID" value="NC_014829.1"/>
</dbReference>
<evidence type="ECO:0000256" key="5">
    <source>
        <dbReference type="ARBA" id="ARBA00023088"/>
    </source>
</evidence>
<reference evidence="9" key="1">
    <citation type="submission" date="2010-12" db="EMBL/GenBank/DDBJ databases">
        <title>Complete sequence of Bacillus cellulosilyticus DSM 2522.</title>
        <authorList>
            <consortium name="US DOE Joint Genome Institute"/>
            <person name="Lucas S."/>
            <person name="Copeland A."/>
            <person name="Lapidus A."/>
            <person name="Cheng J.-F."/>
            <person name="Bruce D."/>
            <person name="Goodwin L."/>
            <person name="Pitluck S."/>
            <person name="Chertkov O."/>
            <person name="Detter J.C."/>
            <person name="Han C."/>
            <person name="Tapia R."/>
            <person name="Land M."/>
            <person name="Hauser L."/>
            <person name="Jeffries C."/>
            <person name="Kyrpides N."/>
            <person name="Ivanova N."/>
            <person name="Mikhailova N."/>
            <person name="Brumm P."/>
            <person name="Mead D."/>
            <person name="Woyke T."/>
        </authorList>
    </citation>
    <scope>NUCLEOTIDE SEQUENCE [LARGE SCALE GENOMIC DNA]</scope>
    <source>
        <strain evidence="9">DSM 2522</strain>
    </source>
</reference>
<evidence type="ECO:0000259" key="8">
    <source>
        <dbReference type="Pfam" id="PF00746"/>
    </source>
</evidence>
<keyword evidence="10" id="KW-1185">Reference proteome</keyword>
<dbReference type="eggNOG" id="COG5066">
    <property type="taxonomic scope" value="Bacteria"/>
</dbReference>
<evidence type="ECO:0000256" key="4">
    <source>
        <dbReference type="ARBA" id="ARBA00022729"/>
    </source>
</evidence>
<keyword evidence="2" id="KW-0134">Cell wall</keyword>
<accession>E6TX23</accession>
<comment type="subcellular location">
    <subcellularLocation>
        <location evidence="1">Secreted</location>
        <location evidence="1">Cell wall</location>
        <topology evidence="1">Peptidoglycan-anchor</topology>
    </subcellularLocation>
</comment>
<protein>
    <submittedName>
        <fullName evidence="9">LPXTG-motif cell wall anchor domain protein</fullName>
    </submittedName>
</protein>
<keyword evidence="5" id="KW-0572">Peptidoglycan-anchor</keyword>
<evidence type="ECO:0000256" key="1">
    <source>
        <dbReference type="ARBA" id="ARBA00004168"/>
    </source>
</evidence>
<gene>
    <name evidence="9" type="ordered locus">Bcell_2860</name>
</gene>
<name>E6TX23_EVAC2</name>
<dbReference type="KEGG" id="bco:Bcell_2860"/>
<dbReference type="Gene3D" id="1.50.10.20">
    <property type="match status" value="1"/>
</dbReference>
<keyword evidence="7" id="KW-0472">Membrane</keyword>
<keyword evidence="7" id="KW-1133">Transmembrane helix</keyword>